<dbReference type="RefSeq" id="WP_075664579.1">
    <property type="nucleotide sequence ID" value="NZ_CP009247.1"/>
</dbReference>
<evidence type="ECO:0000256" key="1">
    <source>
        <dbReference type="ARBA" id="ARBA00010333"/>
    </source>
</evidence>
<evidence type="ECO:0000256" key="4">
    <source>
        <dbReference type="SAM" id="MobiDB-lite"/>
    </source>
</evidence>
<dbReference type="InterPro" id="IPR001638">
    <property type="entry name" value="Solute-binding_3/MltF_N"/>
</dbReference>
<dbReference type="OrthoDB" id="9807888at2"/>
<dbReference type="GO" id="GO:0006865">
    <property type="term" value="P:amino acid transport"/>
    <property type="evidence" value="ECO:0007669"/>
    <property type="project" value="TreeGrafter"/>
</dbReference>
<dbReference type="InterPro" id="IPR051455">
    <property type="entry name" value="Bact_solute-bind_prot3"/>
</dbReference>
<dbReference type="SMART" id="SM00062">
    <property type="entry name" value="PBPb"/>
    <property type="match status" value="1"/>
</dbReference>
<evidence type="ECO:0000313" key="6">
    <source>
        <dbReference type="EMBL" id="APT89585.1"/>
    </source>
</evidence>
<dbReference type="PANTHER" id="PTHR30085:SF6">
    <property type="entry name" value="ABC TRANSPORTER GLUTAMINE-BINDING PROTEIN GLNH"/>
    <property type="match status" value="1"/>
</dbReference>
<comment type="similarity">
    <text evidence="1">Belongs to the bacterial solute-binding protein 3 family.</text>
</comment>
<feature type="region of interest" description="Disordered" evidence="4">
    <location>
        <begin position="29"/>
        <end position="83"/>
    </location>
</feature>
<feature type="compositionally biased region" description="Basic and acidic residues" evidence="4">
    <location>
        <begin position="40"/>
        <end position="50"/>
    </location>
</feature>
<evidence type="ECO:0000256" key="2">
    <source>
        <dbReference type="ARBA" id="ARBA00022448"/>
    </source>
</evidence>
<dbReference type="PANTHER" id="PTHR30085">
    <property type="entry name" value="AMINO ACID ABC TRANSPORTER PERMEASE"/>
    <property type="match status" value="1"/>
</dbReference>
<keyword evidence="7" id="KW-1185">Reference proteome</keyword>
<dbReference type="Proteomes" id="UP000185434">
    <property type="component" value="Chromosome"/>
</dbReference>
<gene>
    <name evidence="6" type="ORF">CFRA_10510</name>
</gene>
<dbReference type="KEGG" id="cfk:CFRA_10510"/>
<dbReference type="SUPFAM" id="SSF53850">
    <property type="entry name" value="Periplasmic binding protein-like II"/>
    <property type="match status" value="1"/>
</dbReference>
<organism evidence="6 7">
    <name type="scientific">Corynebacterium frankenforstense DSM 45800</name>
    <dbReference type="NCBI Taxonomy" id="1437875"/>
    <lineage>
        <taxon>Bacteria</taxon>
        <taxon>Bacillati</taxon>
        <taxon>Actinomycetota</taxon>
        <taxon>Actinomycetes</taxon>
        <taxon>Mycobacteriales</taxon>
        <taxon>Corynebacteriaceae</taxon>
        <taxon>Corynebacterium</taxon>
    </lineage>
</organism>
<dbReference type="AlphaFoldDB" id="A0A1L7CUP0"/>
<feature type="domain" description="Solute-binding protein family 3/N-terminal" evidence="5">
    <location>
        <begin position="98"/>
        <end position="329"/>
    </location>
</feature>
<reference evidence="6 7" key="1">
    <citation type="submission" date="2014-08" db="EMBL/GenBank/DDBJ databases">
        <title>Complete genome sequence of Corynebacterium frankenforstense ST18(T) (=DSM 45800(T)), isolated from raw cow milk.</title>
        <authorList>
            <person name="Ruckert C."/>
            <person name="Albersmeier A."/>
            <person name="Winkler A."/>
            <person name="Lipski A."/>
            <person name="Kalinowski J."/>
        </authorList>
    </citation>
    <scope>NUCLEOTIDE SEQUENCE [LARGE SCALE GENOMIC DNA]</scope>
    <source>
        <strain evidence="6 7">ST18</strain>
    </source>
</reference>
<dbReference type="GO" id="GO:0030288">
    <property type="term" value="C:outer membrane-bounded periplasmic space"/>
    <property type="evidence" value="ECO:0007669"/>
    <property type="project" value="TreeGrafter"/>
</dbReference>
<protein>
    <submittedName>
        <fullName evidence="6">ABC transporter</fullName>
    </submittedName>
</protein>
<evidence type="ECO:0000256" key="3">
    <source>
        <dbReference type="ARBA" id="ARBA00022729"/>
    </source>
</evidence>
<accession>A0A1L7CUP0</accession>
<dbReference type="GO" id="GO:0005576">
    <property type="term" value="C:extracellular region"/>
    <property type="evidence" value="ECO:0007669"/>
    <property type="project" value="TreeGrafter"/>
</dbReference>
<sequence length="346" mass="37778">MTRREISDAARRTVAACLTAAVAFGAAGCAHDSGRPPALVERHAPARDDGPPLPAGASVEHFGEHTANPQSTDNLIGSLRPDGRTARERIPGIVERGRLIVGVDQSLFLLSFRDPQSGQLRGFEVELAREFARDIFGDPDRVEFRFLESDQRRDAIANGQVDMVLRSTSITEERQETMAFSVPYLRAQMRLLVQKESGIAGPADLGGRTVCVADGSTGLEHARADAEGATLLKTRNWSDCLVALQQNQADAILADDTMLSGIAAQDDFTEIVGEPLTREYYGAAMAQPEDAADESDEAAGLIRQVNETLRRVTTDGTWQRLYDRWFGPYLPAQSPPPAIYREEEAQ</sequence>
<dbReference type="Gene3D" id="3.40.190.10">
    <property type="entry name" value="Periplasmic binding protein-like II"/>
    <property type="match status" value="2"/>
</dbReference>
<dbReference type="EMBL" id="CP009247">
    <property type="protein sequence ID" value="APT89585.1"/>
    <property type="molecule type" value="Genomic_DNA"/>
</dbReference>
<dbReference type="CDD" id="cd13690">
    <property type="entry name" value="PBP2_GluB"/>
    <property type="match status" value="1"/>
</dbReference>
<evidence type="ECO:0000259" key="5">
    <source>
        <dbReference type="SMART" id="SM00062"/>
    </source>
</evidence>
<dbReference type="PROSITE" id="PS51257">
    <property type="entry name" value="PROKAR_LIPOPROTEIN"/>
    <property type="match status" value="1"/>
</dbReference>
<keyword evidence="2" id="KW-0813">Transport</keyword>
<name>A0A1L7CUP0_9CORY</name>
<evidence type="ECO:0000313" key="7">
    <source>
        <dbReference type="Proteomes" id="UP000185434"/>
    </source>
</evidence>
<dbReference type="Pfam" id="PF00497">
    <property type="entry name" value="SBP_bac_3"/>
    <property type="match status" value="1"/>
</dbReference>
<keyword evidence="3" id="KW-0732">Signal</keyword>
<dbReference type="STRING" id="1437875.CFRA_10510"/>
<proteinExistence type="inferred from homology"/>